<dbReference type="HOGENOM" id="CLU_3257656_0_0_6"/>
<evidence type="ECO:0000256" key="1">
    <source>
        <dbReference type="SAM" id="MobiDB-lite"/>
    </source>
</evidence>
<evidence type="ECO:0000313" key="2">
    <source>
        <dbReference type="EMBL" id="ACF91871.1"/>
    </source>
</evidence>
<feature type="region of interest" description="Disordered" evidence="1">
    <location>
        <begin position="1"/>
        <end position="26"/>
    </location>
</feature>
<gene>
    <name evidence="2" type="ordered locus">SeSA_A4771</name>
</gene>
<reference evidence="2 3" key="1">
    <citation type="journal article" date="2011" name="J. Bacteriol.">
        <title>Comparative genomics of 28 Salmonella enterica isolates: evidence for CRISPR-mediated adaptive sublineage evolution.</title>
        <authorList>
            <person name="Fricke W.F."/>
            <person name="Mammel M.K."/>
            <person name="McDermott P.F."/>
            <person name="Tartera C."/>
            <person name="White D.G."/>
            <person name="Leclerc J.E."/>
            <person name="Ravel J."/>
            <person name="Cebula T.A."/>
        </authorList>
    </citation>
    <scope>NUCLEOTIDE SEQUENCE [LARGE SCALE GENOMIC DNA]</scope>
    <source>
        <strain evidence="2 3">CVM19633</strain>
    </source>
</reference>
<dbReference type="EMBL" id="CP001127">
    <property type="protein sequence ID" value="ACF91871.1"/>
    <property type="molecule type" value="Genomic_DNA"/>
</dbReference>
<dbReference type="AlphaFoldDB" id="A0A0N1QZ24"/>
<organism evidence="2 3">
    <name type="scientific">Salmonella schwarzengrund (strain CVM19633)</name>
    <dbReference type="NCBI Taxonomy" id="439843"/>
    <lineage>
        <taxon>Bacteria</taxon>
        <taxon>Pseudomonadati</taxon>
        <taxon>Pseudomonadota</taxon>
        <taxon>Gammaproteobacteria</taxon>
        <taxon>Enterobacterales</taxon>
        <taxon>Enterobacteriaceae</taxon>
        <taxon>Salmonella</taxon>
    </lineage>
</organism>
<sequence>MDGITRGKKSKETGVDAGRSREQEKEEINLTLVNFTPLNYRC</sequence>
<evidence type="ECO:0000313" key="3">
    <source>
        <dbReference type="Proteomes" id="UP000001865"/>
    </source>
</evidence>
<dbReference type="Proteomes" id="UP000001865">
    <property type="component" value="Chromosome"/>
</dbReference>
<accession>A0A0N1QZ24</accession>
<proteinExistence type="predicted"/>
<dbReference type="KEGG" id="sew:SeSA_A4771"/>
<name>A0A0N1QZ24_SALSV</name>
<feature type="compositionally biased region" description="Basic and acidic residues" evidence="1">
    <location>
        <begin position="10"/>
        <end position="26"/>
    </location>
</feature>
<protein>
    <submittedName>
        <fullName evidence="2">Uncharacterized protein</fullName>
    </submittedName>
</protein>